<dbReference type="GO" id="GO:0005737">
    <property type="term" value="C:cytoplasm"/>
    <property type="evidence" value="ECO:0007669"/>
    <property type="project" value="TreeGrafter"/>
</dbReference>
<evidence type="ECO:0000313" key="3">
    <source>
        <dbReference type="EMBL" id="KAH6697093.1"/>
    </source>
</evidence>
<dbReference type="AlphaFoldDB" id="A0A9P8VMC5"/>
<dbReference type="PANTHER" id="PTHR13847">
    <property type="entry name" value="SARCOSINE DEHYDROGENASE-RELATED"/>
    <property type="match status" value="1"/>
</dbReference>
<gene>
    <name evidence="3" type="ORF">F5X68DRAFT_2129</name>
</gene>
<evidence type="ECO:0000259" key="2">
    <source>
        <dbReference type="Pfam" id="PF01266"/>
    </source>
</evidence>
<dbReference type="Proteomes" id="UP000770015">
    <property type="component" value="Unassembled WGS sequence"/>
</dbReference>
<dbReference type="PANTHER" id="PTHR13847:SF129">
    <property type="entry name" value="FAD DEPENDENT OXIDOREDUCTASE"/>
    <property type="match status" value="1"/>
</dbReference>
<protein>
    <submittedName>
        <fullName evidence="3">FAD dependent oxidoreductase</fullName>
    </submittedName>
</protein>
<comment type="caution">
    <text evidence="3">The sequence shown here is derived from an EMBL/GenBank/DDBJ whole genome shotgun (WGS) entry which is preliminary data.</text>
</comment>
<keyword evidence="4" id="KW-1185">Reference proteome</keyword>
<feature type="region of interest" description="Disordered" evidence="1">
    <location>
        <begin position="1"/>
        <end position="37"/>
    </location>
</feature>
<organism evidence="3 4">
    <name type="scientific">Plectosphaerella plurivora</name>
    <dbReference type="NCBI Taxonomy" id="936078"/>
    <lineage>
        <taxon>Eukaryota</taxon>
        <taxon>Fungi</taxon>
        <taxon>Dikarya</taxon>
        <taxon>Ascomycota</taxon>
        <taxon>Pezizomycotina</taxon>
        <taxon>Sordariomycetes</taxon>
        <taxon>Hypocreomycetidae</taxon>
        <taxon>Glomerellales</taxon>
        <taxon>Plectosphaerellaceae</taxon>
        <taxon>Plectosphaerella</taxon>
    </lineage>
</organism>
<feature type="domain" description="FAD dependent oxidoreductase" evidence="2">
    <location>
        <begin position="44"/>
        <end position="430"/>
    </location>
</feature>
<dbReference type="SUPFAM" id="SSF51905">
    <property type="entry name" value="FAD/NAD(P)-binding domain"/>
    <property type="match status" value="1"/>
</dbReference>
<dbReference type="EMBL" id="JAGSXJ010000001">
    <property type="protein sequence ID" value="KAH6697093.1"/>
    <property type="molecule type" value="Genomic_DNA"/>
</dbReference>
<dbReference type="Gene3D" id="3.50.50.60">
    <property type="entry name" value="FAD/NAD(P)-binding domain"/>
    <property type="match status" value="1"/>
</dbReference>
<dbReference type="InterPro" id="IPR006076">
    <property type="entry name" value="FAD-dep_OxRdtase"/>
</dbReference>
<sequence length="479" mass="51286">MTASSLRDGQADLPPPRSTASFWHRDPSPLLGHRTTPDLPASTDTIIIGTGITGSFAAKFLKDKSPSTRVVLLDAREVCWGATGRNGGHCQPNVYAQAPAVSRFEVATFRYLRDLVAANAIPCDWVPLEGVHAYETKDLFAQATAHLVDRQRSDPELGAGARLAEKPEDLAALHVPSAAGAVAQTHAASVWPYKLVCWVIEDLLRRFSADGSFNLQTTTPVTHLQRLEYSIPSSSARWIAHTPRGQIAARNIILATNAHTSHLLPDFSDLIVPVRGQVAALLPHPGHASIASTNSYVFMGTPPSPRPSQDDYLIQRPDGARELILGGGRSRGTARGVGISSDDVIDPVVAEYLRATLARDLDLGPGGGPPAPFEAAYEWTGTMGFSRDFNPWVGAVPEGLGGGDGLWMSAAYTGHGMPQAALCGEAVVDMMFGGDGAIAADGFIEGFPLPDEFRITQARVHAARERESVREMDAMDMFI</sequence>
<name>A0A9P8VMC5_9PEZI</name>
<dbReference type="OrthoDB" id="429143at2759"/>
<dbReference type="Pfam" id="PF01266">
    <property type="entry name" value="DAO"/>
    <property type="match status" value="1"/>
</dbReference>
<dbReference type="InterPro" id="IPR036188">
    <property type="entry name" value="FAD/NAD-bd_sf"/>
</dbReference>
<dbReference type="Gene3D" id="3.30.9.10">
    <property type="entry name" value="D-Amino Acid Oxidase, subunit A, domain 2"/>
    <property type="match status" value="1"/>
</dbReference>
<proteinExistence type="predicted"/>
<reference evidence="3" key="1">
    <citation type="journal article" date="2021" name="Nat. Commun.">
        <title>Genetic determinants of endophytism in the Arabidopsis root mycobiome.</title>
        <authorList>
            <person name="Mesny F."/>
            <person name="Miyauchi S."/>
            <person name="Thiergart T."/>
            <person name="Pickel B."/>
            <person name="Atanasova L."/>
            <person name="Karlsson M."/>
            <person name="Huettel B."/>
            <person name="Barry K.W."/>
            <person name="Haridas S."/>
            <person name="Chen C."/>
            <person name="Bauer D."/>
            <person name="Andreopoulos W."/>
            <person name="Pangilinan J."/>
            <person name="LaButti K."/>
            <person name="Riley R."/>
            <person name="Lipzen A."/>
            <person name="Clum A."/>
            <person name="Drula E."/>
            <person name="Henrissat B."/>
            <person name="Kohler A."/>
            <person name="Grigoriev I.V."/>
            <person name="Martin F.M."/>
            <person name="Hacquard S."/>
        </authorList>
    </citation>
    <scope>NUCLEOTIDE SEQUENCE</scope>
    <source>
        <strain evidence="3">MPI-SDFR-AT-0117</strain>
    </source>
</reference>
<evidence type="ECO:0000256" key="1">
    <source>
        <dbReference type="SAM" id="MobiDB-lite"/>
    </source>
</evidence>
<accession>A0A9P8VMC5</accession>
<evidence type="ECO:0000313" key="4">
    <source>
        <dbReference type="Proteomes" id="UP000770015"/>
    </source>
</evidence>